<dbReference type="SMART" id="SM00380">
    <property type="entry name" value="AP2"/>
    <property type="match status" value="1"/>
</dbReference>
<evidence type="ECO:0000256" key="4">
    <source>
        <dbReference type="ARBA" id="ARBA00023015"/>
    </source>
</evidence>
<dbReference type="GO" id="GO:0006952">
    <property type="term" value="P:defense response"/>
    <property type="evidence" value="ECO:0007669"/>
    <property type="project" value="UniProtKB-KW"/>
</dbReference>
<evidence type="ECO:0000256" key="5">
    <source>
        <dbReference type="ARBA" id="ARBA00023125"/>
    </source>
</evidence>
<evidence type="ECO:0000256" key="10">
    <source>
        <dbReference type="SAM" id="MobiDB-lite"/>
    </source>
</evidence>
<evidence type="ECO:0000256" key="9">
    <source>
        <dbReference type="ARBA" id="ARBA00024343"/>
    </source>
</evidence>
<keyword evidence="2" id="KW-0936">Ethylene signaling pathway</keyword>
<dbReference type="InterPro" id="IPR036955">
    <property type="entry name" value="AP2/ERF_dom_sf"/>
</dbReference>
<dbReference type="GO" id="GO:0009873">
    <property type="term" value="P:ethylene-activated signaling pathway"/>
    <property type="evidence" value="ECO:0007669"/>
    <property type="project" value="UniProtKB-KW"/>
</dbReference>
<gene>
    <name evidence="12" type="ORF">DCAR_0625080</name>
</gene>
<dbReference type="CDD" id="cd00018">
    <property type="entry name" value="AP2"/>
    <property type="match status" value="1"/>
</dbReference>
<evidence type="ECO:0000313" key="12">
    <source>
        <dbReference type="EMBL" id="WOH05660.1"/>
    </source>
</evidence>
<evidence type="ECO:0000256" key="3">
    <source>
        <dbReference type="ARBA" id="ARBA00022821"/>
    </source>
</evidence>
<dbReference type="InterPro" id="IPR016177">
    <property type="entry name" value="DNA-bd_dom_sf"/>
</dbReference>
<evidence type="ECO:0000259" key="11">
    <source>
        <dbReference type="PROSITE" id="PS51032"/>
    </source>
</evidence>
<keyword evidence="6" id="KW-0010">Activator</keyword>
<feature type="region of interest" description="Disordered" evidence="10">
    <location>
        <begin position="376"/>
        <end position="397"/>
    </location>
</feature>
<dbReference type="InterPro" id="IPR001471">
    <property type="entry name" value="AP2/ERF_dom"/>
</dbReference>
<dbReference type="Pfam" id="PF00847">
    <property type="entry name" value="AP2"/>
    <property type="match status" value="1"/>
</dbReference>
<dbReference type="PRINTS" id="PR00367">
    <property type="entry name" value="ETHRSPELEMNT"/>
</dbReference>
<evidence type="ECO:0000256" key="2">
    <source>
        <dbReference type="ARBA" id="ARBA00022745"/>
    </source>
</evidence>
<dbReference type="GO" id="GO:0000976">
    <property type="term" value="F:transcription cis-regulatory region binding"/>
    <property type="evidence" value="ECO:0007669"/>
    <property type="project" value="UniProtKB-ARBA"/>
</dbReference>
<evidence type="ECO:0000256" key="1">
    <source>
        <dbReference type="ARBA" id="ARBA00004123"/>
    </source>
</evidence>
<keyword evidence="7" id="KW-0804">Transcription</keyword>
<keyword evidence="8" id="KW-0539">Nucleus</keyword>
<feature type="domain" description="AP2/ERF" evidence="11">
    <location>
        <begin position="187"/>
        <end position="244"/>
    </location>
</feature>
<dbReference type="PANTHER" id="PTHR31657">
    <property type="entry name" value="ETHYLENE-RESPONSIVE TRANSCRIPTION FACTOR ERF061"/>
    <property type="match status" value="1"/>
</dbReference>
<keyword evidence="5" id="KW-0238">DNA-binding</keyword>
<evidence type="ECO:0000256" key="7">
    <source>
        <dbReference type="ARBA" id="ARBA00023163"/>
    </source>
</evidence>
<name>A0AAF1B4A4_DAUCS</name>
<evidence type="ECO:0000313" key="13">
    <source>
        <dbReference type="Proteomes" id="UP000077755"/>
    </source>
</evidence>
<sequence length="408" mass="45644">MNSKSKMVVEESHFISSMDGDKDQFKDFDYTGLEMRQWKTIFEEASMSDRPFKKINQDFSHFSSPATTATSTSPVSIPLSSSTQFPFAFNGSPQAIESLHSPPMNNQQTQQQMISFEPRHHQGFGFPPYFCGDLAASPKYQQQELLQYWSNALNLSPRGRMMMMNKLGQDSRALFRPPIQPIAQTKLYRGVRQRHWGKWVAEIRLPRNRTRLWLGTFDTAEEAAMAYDREAFKLRGENARLNFPERFLNKDKTVGVEPSSSTLSPEASKQAQEFPEILNQASDTELLPLAKSGDNLNNDSGLGSSAGEYLQPSVGSSGAGGGVLGSSSELVWGDISDTWFNPFPGGWGPGSPAWDTLDHSNNFMMPTNLSLGNAHQEEHTNLNTQKQPESMGSASSDTMNTFFWNDQY</sequence>
<evidence type="ECO:0000256" key="6">
    <source>
        <dbReference type="ARBA" id="ARBA00023159"/>
    </source>
</evidence>
<organism evidence="12 13">
    <name type="scientific">Daucus carota subsp. sativus</name>
    <name type="common">Carrot</name>
    <dbReference type="NCBI Taxonomy" id="79200"/>
    <lineage>
        <taxon>Eukaryota</taxon>
        <taxon>Viridiplantae</taxon>
        <taxon>Streptophyta</taxon>
        <taxon>Embryophyta</taxon>
        <taxon>Tracheophyta</taxon>
        <taxon>Spermatophyta</taxon>
        <taxon>Magnoliopsida</taxon>
        <taxon>eudicotyledons</taxon>
        <taxon>Gunneridae</taxon>
        <taxon>Pentapetalae</taxon>
        <taxon>asterids</taxon>
        <taxon>campanulids</taxon>
        <taxon>Apiales</taxon>
        <taxon>Apiaceae</taxon>
        <taxon>Apioideae</taxon>
        <taxon>Scandiceae</taxon>
        <taxon>Daucinae</taxon>
        <taxon>Daucus</taxon>
        <taxon>Daucus sect. Daucus</taxon>
    </lineage>
</organism>
<feature type="region of interest" description="Disordered" evidence="10">
    <location>
        <begin position="289"/>
        <end position="308"/>
    </location>
</feature>
<dbReference type="PROSITE" id="PS51032">
    <property type="entry name" value="AP2_ERF"/>
    <property type="match status" value="1"/>
</dbReference>
<keyword evidence="3" id="KW-0611">Plant defense</keyword>
<dbReference type="GO" id="GO:0003700">
    <property type="term" value="F:DNA-binding transcription factor activity"/>
    <property type="evidence" value="ECO:0007669"/>
    <property type="project" value="InterPro"/>
</dbReference>
<evidence type="ECO:0000256" key="8">
    <source>
        <dbReference type="ARBA" id="ARBA00023242"/>
    </source>
</evidence>
<reference evidence="12" key="1">
    <citation type="journal article" date="2016" name="Nat. Genet.">
        <title>A high-quality carrot genome assembly provides new insights into carotenoid accumulation and asterid genome evolution.</title>
        <authorList>
            <person name="Iorizzo M."/>
            <person name="Ellison S."/>
            <person name="Senalik D."/>
            <person name="Zeng P."/>
            <person name="Satapoomin P."/>
            <person name="Huang J."/>
            <person name="Bowman M."/>
            <person name="Iovene M."/>
            <person name="Sanseverino W."/>
            <person name="Cavagnaro P."/>
            <person name="Yildiz M."/>
            <person name="Macko-Podgorni A."/>
            <person name="Moranska E."/>
            <person name="Grzebelus E."/>
            <person name="Grzebelus D."/>
            <person name="Ashrafi H."/>
            <person name="Zheng Z."/>
            <person name="Cheng S."/>
            <person name="Spooner D."/>
            <person name="Van Deynze A."/>
            <person name="Simon P."/>
        </authorList>
    </citation>
    <scope>NUCLEOTIDE SEQUENCE</scope>
    <source>
        <tissue evidence="12">Leaf</tissue>
    </source>
</reference>
<proteinExistence type="inferred from homology"/>
<dbReference type="SUPFAM" id="SSF54171">
    <property type="entry name" value="DNA-binding domain"/>
    <property type="match status" value="1"/>
</dbReference>
<comment type="subcellular location">
    <subcellularLocation>
        <location evidence="1">Nucleus</location>
    </subcellularLocation>
</comment>
<keyword evidence="4" id="KW-0805">Transcription regulation</keyword>
<protein>
    <recommendedName>
        <fullName evidence="11">AP2/ERF domain-containing protein</fullName>
    </recommendedName>
</protein>
<dbReference type="EMBL" id="CP093348">
    <property type="protein sequence ID" value="WOH05660.1"/>
    <property type="molecule type" value="Genomic_DNA"/>
</dbReference>
<dbReference type="KEGG" id="dcr:108225216"/>
<feature type="compositionally biased region" description="Polar residues" evidence="10">
    <location>
        <begin position="381"/>
        <end position="397"/>
    </location>
</feature>
<dbReference type="AlphaFoldDB" id="A0AAF1B4A4"/>
<dbReference type="InterPro" id="IPR051758">
    <property type="entry name" value="ERF/AP2-like"/>
</dbReference>
<dbReference type="Proteomes" id="UP000077755">
    <property type="component" value="Chromosome 6"/>
</dbReference>
<comment type="similarity">
    <text evidence="9">Belongs to the AP2/ERF transcription factor family. ERF subfamily.</text>
</comment>
<dbReference type="Gene3D" id="3.30.730.10">
    <property type="entry name" value="AP2/ERF domain"/>
    <property type="match status" value="1"/>
</dbReference>
<dbReference type="GO" id="GO:0005634">
    <property type="term" value="C:nucleus"/>
    <property type="evidence" value="ECO:0007669"/>
    <property type="project" value="UniProtKB-SubCell"/>
</dbReference>
<accession>A0AAF1B4A4</accession>
<feature type="compositionally biased region" description="Polar residues" evidence="10">
    <location>
        <begin position="294"/>
        <end position="303"/>
    </location>
</feature>
<keyword evidence="13" id="KW-1185">Reference proteome</keyword>
<dbReference type="PANTHER" id="PTHR31657:SF19">
    <property type="entry name" value="ETHYLENE-RESPONSIVE TRANSCRIPTION FACTOR ERF053"/>
    <property type="match status" value="1"/>
</dbReference>
<reference evidence="12" key="2">
    <citation type="submission" date="2022-03" db="EMBL/GenBank/DDBJ databases">
        <title>Draft title - Genomic analysis of global carrot germplasm unveils the trajectory of domestication and the origin of high carotenoid orange carrot.</title>
        <authorList>
            <person name="Iorizzo M."/>
            <person name="Ellison S."/>
            <person name="Senalik D."/>
            <person name="Macko-Podgorni A."/>
            <person name="Grzebelus D."/>
            <person name="Bostan H."/>
            <person name="Rolling W."/>
            <person name="Curaba J."/>
            <person name="Simon P."/>
        </authorList>
    </citation>
    <scope>NUCLEOTIDE SEQUENCE</scope>
    <source>
        <tissue evidence="12">Leaf</tissue>
    </source>
</reference>
<dbReference type="FunFam" id="3.30.730.10:FF:000001">
    <property type="entry name" value="Ethylene-responsive transcription factor 2"/>
    <property type="match status" value="1"/>
</dbReference>